<evidence type="ECO:0000256" key="4">
    <source>
        <dbReference type="ARBA" id="ARBA00022490"/>
    </source>
</evidence>
<gene>
    <name evidence="17" type="ORF">JOB18_017830</name>
</gene>
<evidence type="ECO:0000256" key="13">
    <source>
        <dbReference type="ARBA" id="ARBA00048329"/>
    </source>
</evidence>
<evidence type="ECO:0000256" key="5">
    <source>
        <dbReference type="ARBA" id="ARBA00022527"/>
    </source>
</evidence>
<organism evidence="17 18">
    <name type="scientific">Solea senegalensis</name>
    <name type="common">Senegalese sole</name>
    <dbReference type="NCBI Taxonomy" id="28829"/>
    <lineage>
        <taxon>Eukaryota</taxon>
        <taxon>Metazoa</taxon>
        <taxon>Chordata</taxon>
        <taxon>Craniata</taxon>
        <taxon>Vertebrata</taxon>
        <taxon>Euteleostomi</taxon>
        <taxon>Actinopterygii</taxon>
        <taxon>Neopterygii</taxon>
        <taxon>Teleostei</taxon>
        <taxon>Neoteleostei</taxon>
        <taxon>Acanthomorphata</taxon>
        <taxon>Carangaria</taxon>
        <taxon>Pleuronectiformes</taxon>
        <taxon>Pleuronectoidei</taxon>
        <taxon>Soleidae</taxon>
        <taxon>Solea</taxon>
    </lineage>
</organism>
<comment type="function">
    <text evidence="14">May be an activator of the JNK/SAPK pathway.</text>
</comment>
<comment type="similarity">
    <text evidence="3 14">Belongs to the protein kinase superfamily. STE Ser/Thr protein kinase family. MAP kinase kinase kinase subfamily.</text>
</comment>
<reference evidence="17 18" key="1">
    <citation type="journal article" date="2021" name="Sci. Rep.">
        <title>Chromosome anchoring in Senegalese sole (Solea senegalensis) reveals sex-associated markers and genome rearrangements in flatfish.</title>
        <authorList>
            <person name="Guerrero-Cozar I."/>
            <person name="Gomez-Garrido J."/>
            <person name="Berbel C."/>
            <person name="Martinez-Blanch J.F."/>
            <person name="Alioto T."/>
            <person name="Claros M.G."/>
            <person name="Gagnaire P.A."/>
            <person name="Manchado M."/>
        </authorList>
    </citation>
    <scope>NUCLEOTIDE SEQUENCE [LARGE SCALE GENOMIC DNA]</scope>
    <source>
        <strain evidence="17">Sse05_10M</strain>
    </source>
</reference>
<dbReference type="AlphaFoldDB" id="A0AAV6SQU2"/>
<dbReference type="PROSITE" id="PS50011">
    <property type="entry name" value="PROTEIN_KINASE_DOM"/>
    <property type="match status" value="1"/>
</dbReference>
<dbReference type="GO" id="GO:0005737">
    <property type="term" value="C:cytoplasm"/>
    <property type="evidence" value="ECO:0007669"/>
    <property type="project" value="UniProtKB-SubCell"/>
</dbReference>
<keyword evidence="8 14" id="KW-0547">Nucleotide-binding</keyword>
<keyword evidence="6 14" id="KW-0808">Transferase</keyword>
<dbReference type="GO" id="GO:0004709">
    <property type="term" value="F:MAP kinase kinase kinase activity"/>
    <property type="evidence" value="ECO:0007669"/>
    <property type="project" value="UniProtKB-EC"/>
</dbReference>
<feature type="compositionally biased region" description="Low complexity" evidence="15">
    <location>
        <begin position="135"/>
        <end position="146"/>
    </location>
</feature>
<comment type="cofactor">
    <cofactor evidence="14">
        <name>Mg(2+)</name>
        <dbReference type="ChEBI" id="CHEBI:18420"/>
    </cofactor>
</comment>
<keyword evidence="5 14" id="KW-0723">Serine/threonine-protein kinase</keyword>
<feature type="domain" description="Protein kinase" evidence="16">
    <location>
        <begin position="232"/>
        <end position="473"/>
    </location>
</feature>
<evidence type="ECO:0000313" key="17">
    <source>
        <dbReference type="EMBL" id="KAG7519879.1"/>
    </source>
</evidence>
<keyword evidence="9 14" id="KW-0418">Kinase</keyword>
<evidence type="ECO:0000259" key="16">
    <source>
        <dbReference type="PROSITE" id="PS50011"/>
    </source>
</evidence>
<dbReference type="PIRSF" id="PIRSF038165">
    <property type="entry name" value="MAPKKK12_MAPKKK13"/>
    <property type="match status" value="1"/>
</dbReference>
<dbReference type="PROSITE" id="PS00108">
    <property type="entry name" value="PROTEIN_KINASE_ST"/>
    <property type="match status" value="1"/>
</dbReference>
<feature type="compositionally biased region" description="Acidic residues" evidence="15">
    <location>
        <begin position="857"/>
        <end position="868"/>
    </location>
</feature>
<dbReference type="EMBL" id="JAGKHQ010000003">
    <property type="protein sequence ID" value="KAG7519879.1"/>
    <property type="molecule type" value="Genomic_DNA"/>
</dbReference>
<evidence type="ECO:0000256" key="2">
    <source>
        <dbReference type="ARBA" id="ARBA00004496"/>
    </source>
</evidence>
<dbReference type="InterPro" id="IPR001245">
    <property type="entry name" value="Ser-Thr/Tyr_kinase_cat_dom"/>
</dbReference>
<evidence type="ECO:0000256" key="1">
    <source>
        <dbReference type="ARBA" id="ARBA00004370"/>
    </source>
</evidence>
<dbReference type="InterPro" id="IPR017419">
    <property type="entry name" value="MAP3K12_MAP3K13"/>
</dbReference>
<dbReference type="Proteomes" id="UP000693946">
    <property type="component" value="Linkage Group LG11"/>
</dbReference>
<dbReference type="EC" id="2.7.11.25" evidence="14"/>
<keyword evidence="18" id="KW-1185">Reference proteome</keyword>
<dbReference type="GO" id="GO:0005524">
    <property type="term" value="F:ATP binding"/>
    <property type="evidence" value="ECO:0007669"/>
    <property type="project" value="UniProtKB-KW"/>
</dbReference>
<dbReference type="PIRSF" id="PIRSF500741">
    <property type="entry name" value="MAPKKK12"/>
    <property type="match status" value="1"/>
</dbReference>
<feature type="region of interest" description="Disordered" evidence="15">
    <location>
        <begin position="633"/>
        <end position="689"/>
    </location>
</feature>
<protein>
    <recommendedName>
        <fullName evidence="14">Mitogen-activated protein kinase kinase kinase 12</fullName>
        <ecNumber evidence="14">2.7.11.25</ecNumber>
    </recommendedName>
</protein>
<feature type="compositionally biased region" description="Polar residues" evidence="15">
    <location>
        <begin position="670"/>
        <end position="689"/>
    </location>
</feature>
<evidence type="ECO:0000256" key="10">
    <source>
        <dbReference type="ARBA" id="ARBA00022840"/>
    </source>
</evidence>
<keyword evidence="4" id="KW-0963">Cytoplasm</keyword>
<evidence type="ECO:0000313" key="18">
    <source>
        <dbReference type="Proteomes" id="UP000693946"/>
    </source>
</evidence>
<dbReference type="FunFam" id="1.10.510.10:FF:000087">
    <property type="entry name" value="Mitogen-activated protein kinase kinase kinase 12"/>
    <property type="match status" value="1"/>
</dbReference>
<dbReference type="InterPro" id="IPR000719">
    <property type="entry name" value="Prot_kinase_dom"/>
</dbReference>
<dbReference type="GO" id="GO:0016020">
    <property type="term" value="C:membrane"/>
    <property type="evidence" value="ECO:0007669"/>
    <property type="project" value="UniProtKB-SubCell"/>
</dbReference>
<dbReference type="Pfam" id="PF07714">
    <property type="entry name" value="PK_Tyr_Ser-Thr"/>
    <property type="match status" value="1"/>
</dbReference>
<keyword evidence="7" id="KW-0677">Repeat</keyword>
<evidence type="ECO:0000256" key="7">
    <source>
        <dbReference type="ARBA" id="ARBA00022737"/>
    </source>
</evidence>
<comment type="subcellular location">
    <subcellularLocation>
        <location evidence="2">Cytoplasm</location>
    </subcellularLocation>
    <subcellularLocation>
        <location evidence="1">Membrane</location>
    </subcellularLocation>
</comment>
<feature type="compositionally biased region" description="Low complexity" evidence="15">
    <location>
        <begin position="777"/>
        <end position="795"/>
    </location>
</feature>
<evidence type="ECO:0000256" key="15">
    <source>
        <dbReference type="SAM" id="MobiDB-lite"/>
    </source>
</evidence>
<dbReference type="FunFam" id="3.30.200.20:FF:000095">
    <property type="entry name" value="Mitogen-activated protein kinase kinase kinase 12"/>
    <property type="match status" value="1"/>
</dbReference>
<sequence length="1024" mass="111665">MGARLLIRRIRPLGSIPVTWNSWMRRTRHTGRQHGGKTEQRMCHYHGQTESRVAHPSLDNAASLSPSRQKGLLIISPSFIHPNLPCFSTPISEPPYRRLDGDTPACTPETDLTPTQCVLRNVLSIDTGGPGAPGGSSPTPSDGPSAHFDNSVLKLHEHEVCQCGGGAEAGHSPEAGAVRSQSENIRLQSGSGGFLEGLFGCLKPVWTMIGKAYSTEHKHSQEESWEVPFEEISDLQWVGSGAQGAVFLGKFHGEDVAVKKVRDIKETEIKHLRKLKHPNIITFKGVCTQAPCYCILMEYCAQGQLYEVLRAGRKITPSLLVDWSMGIAGGMNYLHLHKIIHRDLKSPNMLITHDDLVKISDFGTSKELSDKSTKMSFAGTVAWMAPEVIRNEPVSEKVDIWSFGVVLWEMLTGEIPYKDVDSSAIIWGVGNNSLQLPIPESCPDGFKILLRQCWNCKPRNRPSFRQILLHLDIASADVLSTPQETYFKSQAEWREEVKQHFEKIKSEGTCLHRLDEELINRRREELRHALDIREHYERKLERANNLYMELSAVMLQLELKEKELQRREQSLDKKYPGLFKHHSSRQSSSSNSMDKLIKKRNVPQKLPSGKRPDILKSEVIIPKMDSSVMQVTIPACPNRSSTSPNRSRRVKTRHRKPGKGSSGDLAGLKANQSSPNRDSTAQANYSTTNTSKQLLEPSAALRSLSHEQQQRQLSSSSPDLICTTLEAEAQGKGESTVGGLERGGSLSASAGLGGSEAGAAGIDDFTETPPRSDTPSEDAASFPFSSSPDSPCGRGAAAGRGSLGSPRLGDGEDKDEGAGAVRLPRGASGGVGTQHLTPSAILYRAAITRKQRRGVSSEEEEGEVDSEVELPRRRRPTSITKCQSVSTFSSENLSVSDGEEGHTTDHSHSGTPDVVSTNTDDRLDDRSDDLLSQGSEIPADNTDPTQASDGLSERDGAMGPTKAQQGEGQNPNESRALCDDSDCDSAELDQSGSGEPSRPPSAGAWAPPSQSYQGSPQVPHTGPP</sequence>
<dbReference type="InterPro" id="IPR008271">
    <property type="entry name" value="Ser/Thr_kinase_AS"/>
</dbReference>
<feature type="compositionally biased region" description="Polar residues" evidence="15">
    <location>
        <begin position="962"/>
        <end position="973"/>
    </location>
</feature>
<feature type="compositionally biased region" description="Basic and acidic residues" evidence="15">
    <location>
        <begin position="899"/>
        <end position="908"/>
    </location>
</feature>
<evidence type="ECO:0000256" key="3">
    <source>
        <dbReference type="ARBA" id="ARBA00006529"/>
    </source>
</evidence>
<evidence type="ECO:0000256" key="6">
    <source>
        <dbReference type="ARBA" id="ARBA00022679"/>
    </source>
</evidence>
<dbReference type="SMART" id="SM00220">
    <property type="entry name" value="S_TKc"/>
    <property type="match status" value="1"/>
</dbReference>
<accession>A0AAV6SQU2</accession>
<feature type="compositionally biased region" description="Basic and acidic residues" evidence="15">
    <location>
        <begin position="919"/>
        <end position="929"/>
    </location>
</feature>
<evidence type="ECO:0000256" key="14">
    <source>
        <dbReference type="PIRNR" id="PIRNR038165"/>
    </source>
</evidence>
<keyword evidence="10 14" id="KW-0067">ATP-binding</keyword>
<evidence type="ECO:0000256" key="12">
    <source>
        <dbReference type="ARBA" id="ARBA00047559"/>
    </source>
</evidence>
<dbReference type="PANTHER" id="PTHR44329">
    <property type="entry name" value="SERINE/THREONINE-PROTEIN KINASE TNNI3K-RELATED"/>
    <property type="match status" value="1"/>
</dbReference>
<keyword evidence="11" id="KW-0472">Membrane</keyword>
<comment type="catalytic activity">
    <reaction evidence="12">
        <text>L-threonyl-[protein] + ATP = O-phospho-L-threonyl-[protein] + ADP + H(+)</text>
        <dbReference type="Rhea" id="RHEA:46608"/>
        <dbReference type="Rhea" id="RHEA-COMP:11060"/>
        <dbReference type="Rhea" id="RHEA-COMP:11605"/>
        <dbReference type="ChEBI" id="CHEBI:15378"/>
        <dbReference type="ChEBI" id="CHEBI:30013"/>
        <dbReference type="ChEBI" id="CHEBI:30616"/>
        <dbReference type="ChEBI" id="CHEBI:61977"/>
        <dbReference type="ChEBI" id="CHEBI:456216"/>
        <dbReference type="EC" id="2.7.11.25"/>
    </reaction>
</comment>
<comment type="catalytic activity">
    <reaction evidence="13">
        <text>L-seryl-[protein] + ATP = O-phospho-L-seryl-[protein] + ADP + H(+)</text>
        <dbReference type="Rhea" id="RHEA:17989"/>
        <dbReference type="Rhea" id="RHEA-COMP:9863"/>
        <dbReference type="Rhea" id="RHEA-COMP:11604"/>
        <dbReference type="ChEBI" id="CHEBI:15378"/>
        <dbReference type="ChEBI" id="CHEBI:29999"/>
        <dbReference type="ChEBI" id="CHEBI:30616"/>
        <dbReference type="ChEBI" id="CHEBI:83421"/>
        <dbReference type="ChEBI" id="CHEBI:456216"/>
        <dbReference type="EC" id="2.7.11.25"/>
    </reaction>
</comment>
<comment type="caution">
    <text evidence="17">The sequence shown here is derived from an EMBL/GenBank/DDBJ whole genome shotgun (WGS) entry which is preliminary data.</text>
</comment>
<keyword evidence="14" id="KW-0460">Magnesium</keyword>
<dbReference type="PANTHER" id="PTHR44329:SF17">
    <property type="entry name" value="MITOGEN-ACTIVATED PROTEIN KINASE KINASE KINASE 12"/>
    <property type="match status" value="1"/>
</dbReference>
<feature type="region of interest" description="Disordered" evidence="15">
    <location>
        <begin position="572"/>
        <end position="618"/>
    </location>
</feature>
<feature type="region of interest" description="Disordered" evidence="15">
    <location>
        <begin position="728"/>
        <end position="1024"/>
    </location>
</feature>
<feature type="region of interest" description="Disordered" evidence="15">
    <location>
        <begin position="124"/>
        <end position="148"/>
    </location>
</feature>
<feature type="compositionally biased region" description="Basic residues" evidence="15">
    <location>
        <begin position="646"/>
        <end position="658"/>
    </location>
</feature>
<proteinExistence type="inferred from homology"/>
<name>A0AAV6SQU2_SOLSE</name>
<feature type="compositionally biased region" description="Polar residues" evidence="15">
    <location>
        <begin position="877"/>
        <end position="895"/>
    </location>
</feature>
<dbReference type="InterPro" id="IPR027257">
    <property type="entry name" value="MAPKKK12"/>
</dbReference>
<feature type="compositionally biased region" description="Polar residues" evidence="15">
    <location>
        <begin position="1008"/>
        <end position="1018"/>
    </location>
</feature>
<evidence type="ECO:0000256" key="9">
    <source>
        <dbReference type="ARBA" id="ARBA00022777"/>
    </source>
</evidence>
<evidence type="ECO:0000256" key="8">
    <source>
        <dbReference type="ARBA" id="ARBA00022741"/>
    </source>
</evidence>
<dbReference type="CDD" id="cd14059">
    <property type="entry name" value="STKc_MAP3K12_13"/>
    <property type="match status" value="1"/>
</dbReference>
<dbReference type="InterPro" id="IPR051681">
    <property type="entry name" value="Ser/Thr_Kinases-Pseudokinases"/>
</dbReference>
<evidence type="ECO:0000256" key="11">
    <source>
        <dbReference type="ARBA" id="ARBA00023136"/>
    </source>
</evidence>